<reference evidence="3" key="1">
    <citation type="submission" date="2017-02" db="EMBL/GenBank/DDBJ databases">
        <authorList>
            <person name="Dridi B."/>
        </authorList>
    </citation>
    <scope>NUCLEOTIDE SEQUENCE [LARGE SCALE GENOMIC DNA]</scope>
    <source>
        <strain evidence="3">B Co 03.10</strain>
    </source>
</reference>
<dbReference type="PRINTS" id="PR00080">
    <property type="entry name" value="SDRFAMILY"/>
</dbReference>
<evidence type="ECO:0000256" key="1">
    <source>
        <dbReference type="ARBA" id="ARBA00006484"/>
    </source>
</evidence>
<sequence length="260" mass="26814">MDLGIAGRRAVVCASSAGLGRACATELARAGAIVILNGRRADALEATAQELRDETGADVRTVLGSVSEPDVQDALIAAADGAVDILVNNNGGPPFRAFTDVDDDDIRAGVENNMVTPIALARRVLDGMVERRFGRIVNITSSSVKMPIAGLDVSSGARAGLTGFLAGIAREVAHANVTINFLLPGSFDTDRLQSGQSLTAQASDRSIDEVRGTAAAAIPAKRFGDPDEFGAACAFLASDRAGYITGQSLLIDGGAYRGIL</sequence>
<evidence type="ECO:0000313" key="2">
    <source>
        <dbReference type="EMBL" id="SLM89603.1"/>
    </source>
</evidence>
<dbReference type="InterPro" id="IPR036291">
    <property type="entry name" value="NAD(P)-bd_dom_sf"/>
</dbReference>
<dbReference type="Gene3D" id="3.40.50.720">
    <property type="entry name" value="NAD(P)-binding Rossmann-like Domain"/>
    <property type="match status" value="1"/>
</dbReference>
<dbReference type="InterPro" id="IPR050259">
    <property type="entry name" value="SDR"/>
</dbReference>
<evidence type="ECO:0000313" key="3">
    <source>
        <dbReference type="Proteomes" id="UP000196581"/>
    </source>
</evidence>
<dbReference type="AlphaFoldDB" id="A0A1X6WVW4"/>
<proteinExistence type="inferred from homology"/>
<dbReference type="RefSeq" id="WP_087003635.1">
    <property type="nucleotide sequence ID" value="NZ_FWFF01000001.1"/>
</dbReference>
<dbReference type="InterPro" id="IPR002347">
    <property type="entry name" value="SDR_fam"/>
</dbReference>
<dbReference type="Pfam" id="PF13561">
    <property type="entry name" value="adh_short_C2"/>
    <property type="match status" value="1"/>
</dbReference>
<dbReference type="PANTHER" id="PTHR42879:SF6">
    <property type="entry name" value="NADPH-DEPENDENT REDUCTASE BACG"/>
    <property type="match status" value="1"/>
</dbReference>
<name>A0A1X6WVW4_9MICO</name>
<dbReference type="EC" id="1.1.1.100" evidence="2"/>
<dbReference type="GO" id="GO:0004316">
    <property type="term" value="F:3-oxoacyl-[acyl-carrier-protein] reductase (NADPH) activity"/>
    <property type="evidence" value="ECO:0007669"/>
    <property type="project" value="UniProtKB-EC"/>
</dbReference>
<dbReference type="PRINTS" id="PR00081">
    <property type="entry name" value="GDHRDH"/>
</dbReference>
<comment type="similarity">
    <text evidence="1">Belongs to the short-chain dehydrogenases/reductases (SDR) family.</text>
</comment>
<dbReference type="PANTHER" id="PTHR42879">
    <property type="entry name" value="3-OXOACYL-(ACYL-CARRIER-PROTEIN) REDUCTASE"/>
    <property type="match status" value="1"/>
</dbReference>
<dbReference type="SUPFAM" id="SSF51735">
    <property type="entry name" value="NAD(P)-binding Rossmann-fold domains"/>
    <property type="match status" value="1"/>
</dbReference>
<keyword evidence="3" id="KW-1185">Reference proteome</keyword>
<dbReference type="EMBL" id="FWFF01000001">
    <property type="protein sequence ID" value="SLM89603.1"/>
    <property type="molecule type" value="Genomic_DNA"/>
</dbReference>
<organism evidence="2 3">
    <name type="scientific">Brevibacterium yomogidense</name>
    <dbReference type="NCBI Taxonomy" id="946573"/>
    <lineage>
        <taxon>Bacteria</taxon>
        <taxon>Bacillati</taxon>
        <taxon>Actinomycetota</taxon>
        <taxon>Actinomycetes</taxon>
        <taxon>Micrococcales</taxon>
        <taxon>Brevibacteriaceae</taxon>
        <taxon>Brevibacterium</taxon>
    </lineage>
</organism>
<dbReference type="Proteomes" id="UP000196581">
    <property type="component" value="Unassembled WGS sequence"/>
</dbReference>
<gene>
    <name evidence="2" type="ORF">FM105_01580</name>
</gene>
<protein>
    <submittedName>
        <fullName evidence="2">3-oxoacyl-[acyl-carrier protein] reductase</fullName>
        <ecNumber evidence="2">1.1.1.100</ecNumber>
    </submittedName>
</protein>
<keyword evidence="2" id="KW-0560">Oxidoreductase</keyword>
<accession>A0A1X6WVW4</accession>